<gene>
    <name evidence="8" type="ORF">ElyMa_001087700</name>
</gene>
<dbReference type="CDD" id="cd00112">
    <property type="entry name" value="LDLa"/>
    <property type="match status" value="1"/>
</dbReference>
<dbReference type="InterPro" id="IPR036055">
    <property type="entry name" value="LDL_receptor-like_sf"/>
</dbReference>
<dbReference type="PROSITE" id="PS01209">
    <property type="entry name" value="LDLRA_1"/>
    <property type="match status" value="1"/>
</dbReference>
<feature type="disulfide bond" evidence="6">
    <location>
        <begin position="122"/>
        <end position="140"/>
    </location>
</feature>
<dbReference type="FunFam" id="4.10.400.10:FF:000065">
    <property type="entry name" value="Transmembrane protease serine 7"/>
    <property type="match status" value="1"/>
</dbReference>
<dbReference type="InterPro" id="IPR001304">
    <property type="entry name" value="C-type_lectin-like"/>
</dbReference>
<dbReference type="Gene3D" id="3.10.100.10">
    <property type="entry name" value="Mannose-Binding Protein A, subunit A"/>
    <property type="match status" value="1"/>
</dbReference>
<dbReference type="Pfam" id="PF00057">
    <property type="entry name" value="Ldl_recept_a"/>
    <property type="match status" value="1"/>
</dbReference>
<dbReference type="CDD" id="cd00037">
    <property type="entry name" value="CLECT"/>
    <property type="match status" value="1"/>
</dbReference>
<organism evidence="8 9">
    <name type="scientific">Elysia marginata</name>
    <dbReference type="NCBI Taxonomy" id="1093978"/>
    <lineage>
        <taxon>Eukaryota</taxon>
        <taxon>Metazoa</taxon>
        <taxon>Spiralia</taxon>
        <taxon>Lophotrochozoa</taxon>
        <taxon>Mollusca</taxon>
        <taxon>Gastropoda</taxon>
        <taxon>Heterobranchia</taxon>
        <taxon>Euthyneura</taxon>
        <taxon>Panpulmonata</taxon>
        <taxon>Sacoglossa</taxon>
        <taxon>Placobranchoidea</taxon>
        <taxon>Plakobranchidae</taxon>
        <taxon>Elysia</taxon>
    </lineage>
</organism>
<keyword evidence="2" id="KW-0964">Secreted</keyword>
<keyword evidence="9" id="KW-1185">Reference proteome</keyword>
<keyword evidence="5" id="KW-0325">Glycoprotein</keyword>
<dbReference type="PROSITE" id="PS50068">
    <property type="entry name" value="LDLRA_2"/>
    <property type="match status" value="1"/>
</dbReference>
<dbReference type="PANTHER" id="PTHR45742">
    <property type="entry name" value="COMPLEMENT COMPONENT C6"/>
    <property type="match status" value="1"/>
</dbReference>
<dbReference type="EMBL" id="BMAT01002197">
    <property type="protein sequence ID" value="GFS01093.1"/>
    <property type="molecule type" value="Genomic_DNA"/>
</dbReference>
<evidence type="ECO:0000256" key="3">
    <source>
        <dbReference type="ARBA" id="ARBA00022852"/>
    </source>
</evidence>
<evidence type="ECO:0000256" key="2">
    <source>
        <dbReference type="ARBA" id="ARBA00022525"/>
    </source>
</evidence>
<proteinExistence type="predicted"/>
<dbReference type="SUPFAM" id="SSF57424">
    <property type="entry name" value="LDL receptor-like module"/>
    <property type="match status" value="1"/>
</dbReference>
<comment type="caution">
    <text evidence="8">The sequence shown here is derived from an EMBL/GenBank/DDBJ whole genome shotgun (WGS) entry which is preliminary data.</text>
</comment>
<feature type="disulfide bond" evidence="6">
    <location>
        <begin position="134"/>
        <end position="149"/>
    </location>
</feature>
<dbReference type="Gene3D" id="4.10.400.10">
    <property type="entry name" value="Low-density Lipoprotein Receptor"/>
    <property type="match status" value="1"/>
</dbReference>
<name>A0AAV4HSK5_9GAST</name>
<evidence type="ECO:0000256" key="5">
    <source>
        <dbReference type="ARBA" id="ARBA00023180"/>
    </source>
</evidence>
<dbReference type="InterPro" id="IPR016187">
    <property type="entry name" value="CTDL_fold"/>
</dbReference>
<comment type="subcellular location">
    <subcellularLocation>
        <location evidence="1">Secreted</location>
    </subcellularLocation>
</comment>
<dbReference type="SMART" id="SM00192">
    <property type="entry name" value="LDLa"/>
    <property type="match status" value="1"/>
</dbReference>
<dbReference type="GO" id="GO:0005576">
    <property type="term" value="C:extracellular region"/>
    <property type="evidence" value="ECO:0007669"/>
    <property type="project" value="UniProtKB-SubCell"/>
</dbReference>
<evidence type="ECO:0000256" key="4">
    <source>
        <dbReference type="ARBA" id="ARBA00023157"/>
    </source>
</evidence>
<dbReference type="SUPFAM" id="SSF56436">
    <property type="entry name" value="C-type lectin-like"/>
    <property type="match status" value="1"/>
</dbReference>
<keyword evidence="3" id="KW-0204">Cytolysis</keyword>
<keyword evidence="8" id="KW-0449">Lipoprotein</keyword>
<dbReference type="InterPro" id="IPR002172">
    <property type="entry name" value="LDrepeatLR_classA_rpt"/>
</dbReference>
<protein>
    <submittedName>
        <fullName evidence="8">C-type lectin and Low density lipoprotein-receptor and CUB domain containing protein</fullName>
    </submittedName>
</protein>
<dbReference type="PANTHER" id="PTHR45742:SF8">
    <property type="entry name" value="FLOCCULATION PROTEIN FLO11"/>
    <property type="match status" value="1"/>
</dbReference>
<dbReference type="InterPro" id="IPR023415">
    <property type="entry name" value="LDLR_class-A_CS"/>
</dbReference>
<evidence type="ECO:0000256" key="6">
    <source>
        <dbReference type="PROSITE-ProRule" id="PRU00124"/>
    </source>
</evidence>
<reference evidence="8 9" key="1">
    <citation type="journal article" date="2021" name="Elife">
        <title>Chloroplast acquisition without the gene transfer in kleptoplastic sea slugs, Plakobranchus ocellatus.</title>
        <authorList>
            <person name="Maeda T."/>
            <person name="Takahashi S."/>
            <person name="Yoshida T."/>
            <person name="Shimamura S."/>
            <person name="Takaki Y."/>
            <person name="Nagai Y."/>
            <person name="Toyoda A."/>
            <person name="Suzuki Y."/>
            <person name="Arimoto A."/>
            <person name="Ishii H."/>
            <person name="Satoh N."/>
            <person name="Nishiyama T."/>
            <person name="Hasebe M."/>
            <person name="Maruyama T."/>
            <person name="Minagawa J."/>
            <person name="Obokata J."/>
            <person name="Shigenobu S."/>
        </authorList>
    </citation>
    <scope>NUCLEOTIDE SEQUENCE [LARGE SCALE GENOMIC DNA]</scope>
</reference>
<evidence type="ECO:0000256" key="1">
    <source>
        <dbReference type="ARBA" id="ARBA00004613"/>
    </source>
</evidence>
<evidence type="ECO:0000313" key="9">
    <source>
        <dbReference type="Proteomes" id="UP000762676"/>
    </source>
</evidence>
<dbReference type="Proteomes" id="UP000762676">
    <property type="component" value="Unassembled WGS sequence"/>
</dbReference>
<keyword evidence="4 6" id="KW-1015">Disulfide bond</keyword>
<dbReference type="PROSITE" id="PS50041">
    <property type="entry name" value="C_TYPE_LECTIN_2"/>
    <property type="match status" value="1"/>
</dbReference>
<feature type="domain" description="C-type lectin" evidence="7">
    <location>
        <begin position="26"/>
        <end position="111"/>
    </location>
</feature>
<dbReference type="Pfam" id="PF00059">
    <property type="entry name" value="Lectin_C"/>
    <property type="match status" value="1"/>
</dbReference>
<dbReference type="GO" id="GO:0031640">
    <property type="term" value="P:killing of cells of another organism"/>
    <property type="evidence" value="ECO:0007669"/>
    <property type="project" value="UniProtKB-KW"/>
</dbReference>
<accession>A0AAV4HSK5</accession>
<dbReference type="AlphaFoldDB" id="A0AAV4HSK5"/>
<feature type="disulfide bond" evidence="6">
    <location>
        <begin position="115"/>
        <end position="127"/>
    </location>
</feature>
<sequence>MHAYLMFSRYGGKLAEPVGFVLTDEIGTLVTNSDPGVTSVWTGYTREGYTPATDDTGGFWSDGTPATVDVGVWGHQEPDISMGSCAYMRLGSSGWRWYLDVCDRPRSFVCEATPCPTESFRCDSGRCVATNLRCNGENNCGDNSDERNCPSECSQYITDLQQDLVYPGTNIATYANQVTCQWVVEGATGGRVYLEVSGF</sequence>
<evidence type="ECO:0000313" key="8">
    <source>
        <dbReference type="EMBL" id="GFS01093.1"/>
    </source>
</evidence>
<dbReference type="InterPro" id="IPR016186">
    <property type="entry name" value="C-type_lectin-like/link_sf"/>
</dbReference>
<evidence type="ECO:0000259" key="7">
    <source>
        <dbReference type="PROSITE" id="PS50041"/>
    </source>
</evidence>